<dbReference type="EMBL" id="CAJVQB010001078">
    <property type="protein sequence ID" value="CAG8519924.1"/>
    <property type="molecule type" value="Genomic_DNA"/>
</dbReference>
<protein>
    <submittedName>
        <fullName evidence="1">36304_t:CDS:1</fullName>
    </submittedName>
</protein>
<keyword evidence="2" id="KW-1185">Reference proteome</keyword>
<evidence type="ECO:0000313" key="1">
    <source>
        <dbReference type="EMBL" id="CAG8519924.1"/>
    </source>
</evidence>
<organism evidence="1 2">
    <name type="scientific">Gigaspora margarita</name>
    <dbReference type="NCBI Taxonomy" id="4874"/>
    <lineage>
        <taxon>Eukaryota</taxon>
        <taxon>Fungi</taxon>
        <taxon>Fungi incertae sedis</taxon>
        <taxon>Mucoromycota</taxon>
        <taxon>Glomeromycotina</taxon>
        <taxon>Glomeromycetes</taxon>
        <taxon>Diversisporales</taxon>
        <taxon>Gigasporaceae</taxon>
        <taxon>Gigaspora</taxon>
    </lineage>
</organism>
<sequence length="56" mass="6406">MSTANSVAHGTFRKNELDLSKVHVPRGSPPLGRTKSLSFLIEQRRLQIFWNEIKLT</sequence>
<evidence type="ECO:0000313" key="2">
    <source>
        <dbReference type="Proteomes" id="UP000789901"/>
    </source>
</evidence>
<gene>
    <name evidence="1" type="ORF">GMARGA_LOCUS3101</name>
</gene>
<name>A0ABM8W442_GIGMA</name>
<reference evidence="1 2" key="1">
    <citation type="submission" date="2021-06" db="EMBL/GenBank/DDBJ databases">
        <authorList>
            <person name="Kallberg Y."/>
            <person name="Tangrot J."/>
            <person name="Rosling A."/>
        </authorList>
    </citation>
    <scope>NUCLEOTIDE SEQUENCE [LARGE SCALE GENOMIC DNA]</scope>
    <source>
        <strain evidence="1 2">120-4 pot B 10/14</strain>
    </source>
</reference>
<dbReference type="Proteomes" id="UP000789901">
    <property type="component" value="Unassembled WGS sequence"/>
</dbReference>
<comment type="caution">
    <text evidence="1">The sequence shown here is derived from an EMBL/GenBank/DDBJ whole genome shotgun (WGS) entry which is preliminary data.</text>
</comment>
<proteinExistence type="predicted"/>
<accession>A0ABM8W442</accession>